<feature type="domain" description="HTH cro/C1-type" evidence="2">
    <location>
        <begin position="7"/>
        <end position="61"/>
    </location>
</feature>
<organism evidence="3 4">
    <name type="scientific">Pseudonocardia adelaidensis</name>
    <dbReference type="NCBI Taxonomy" id="648754"/>
    <lineage>
        <taxon>Bacteria</taxon>
        <taxon>Bacillati</taxon>
        <taxon>Actinomycetota</taxon>
        <taxon>Actinomycetes</taxon>
        <taxon>Pseudonocardiales</taxon>
        <taxon>Pseudonocardiaceae</taxon>
        <taxon>Pseudonocardia</taxon>
    </lineage>
</organism>
<evidence type="ECO:0000313" key="4">
    <source>
        <dbReference type="Proteomes" id="UP001500804"/>
    </source>
</evidence>
<dbReference type="Proteomes" id="UP001500804">
    <property type="component" value="Unassembled WGS sequence"/>
</dbReference>
<comment type="caution">
    <text evidence="3">The sequence shown here is derived from an EMBL/GenBank/DDBJ whole genome shotgun (WGS) entry which is preliminary data.</text>
</comment>
<dbReference type="SUPFAM" id="SSF47413">
    <property type="entry name" value="lambda repressor-like DNA-binding domains"/>
    <property type="match status" value="1"/>
</dbReference>
<evidence type="ECO:0000259" key="2">
    <source>
        <dbReference type="PROSITE" id="PS50943"/>
    </source>
</evidence>
<evidence type="ECO:0000256" key="1">
    <source>
        <dbReference type="ARBA" id="ARBA00023125"/>
    </source>
</evidence>
<accession>A0ABP9NPJ7</accession>
<dbReference type="PROSITE" id="PS50943">
    <property type="entry name" value="HTH_CROC1"/>
    <property type="match status" value="1"/>
</dbReference>
<gene>
    <name evidence="3" type="ORF">GCM10023320_51780</name>
</gene>
<proteinExistence type="predicted"/>
<dbReference type="Pfam" id="PF01381">
    <property type="entry name" value="HTH_3"/>
    <property type="match status" value="1"/>
</dbReference>
<dbReference type="Gene3D" id="1.10.260.40">
    <property type="entry name" value="lambda repressor-like DNA-binding domains"/>
    <property type="match status" value="1"/>
</dbReference>
<dbReference type="InterPro" id="IPR001387">
    <property type="entry name" value="Cro/C1-type_HTH"/>
</dbReference>
<dbReference type="PANTHER" id="PTHR46558:SF11">
    <property type="entry name" value="HTH-TYPE TRANSCRIPTIONAL REGULATOR XRE"/>
    <property type="match status" value="1"/>
</dbReference>
<dbReference type="PANTHER" id="PTHR46558">
    <property type="entry name" value="TRACRIPTIONAL REGULATORY PROTEIN-RELATED-RELATED"/>
    <property type="match status" value="1"/>
</dbReference>
<dbReference type="InterPro" id="IPR010982">
    <property type="entry name" value="Lambda_DNA-bd_dom_sf"/>
</dbReference>
<evidence type="ECO:0000313" key="3">
    <source>
        <dbReference type="EMBL" id="GAA5130170.1"/>
    </source>
</evidence>
<keyword evidence="1" id="KW-0238">DNA-binding</keyword>
<name>A0ABP9NPJ7_9PSEU</name>
<dbReference type="CDD" id="cd00093">
    <property type="entry name" value="HTH_XRE"/>
    <property type="match status" value="1"/>
</dbReference>
<keyword evidence="4" id="KW-1185">Reference proteome</keyword>
<dbReference type="SMART" id="SM00530">
    <property type="entry name" value="HTH_XRE"/>
    <property type="match status" value="1"/>
</dbReference>
<sequence>MEMSDVIRRRRADLGMSQSDLARAAGVDARQIRRYEAGEQQPLLSVAIAIADALGVSISELAGRAPSRVTITGDWWASWQTWRDGEQKVATQPVHMRQEGDLVHIAATQRGLSAEQGGYLWTGELRFWDNQVLTGWYAANEGSVRSKGTMYLYMKHAHGLAMVGRWVGLGYDDEIMSGWATMGKTREDSEQAMDELIREREAAAR</sequence>
<reference evidence="4" key="1">
    <citation type="journal article" date="2019" name="Int. J. Syst. Evol. Microbiol.">
        <title>The Global Catalogue of Microorganisms (GCM) 10K type strain sequencing project: providing services to taxonomists for standard genome sequencing and annotation.</title>
        <authorList>
            <consortium name="The Broad Institute Genomics Platform"/>
            <consortium name="The Broad Institute Genome Sequencing Center for Infectious Disease"/>
            <person name="Wu L."/>
            <person name="Ma J."/>
        </authorList>
    </citation>
    <scope>NUCLEOTIDE SEQUENCE [LARGE SCALE GENOMIC DNA]</scope>
    <source>
        <strain evidence="4">JCM 18302</strain>
    </source>
</reference>
<dbReference type="EMBL" id="BAABJO010000021">
    <property type="protein sequence ID" value="GAA5130170.1"/>
    <property type="molecule type" value="Genomic_DNA"/>
</dbReference>
<protein>
    <recommendedName>
        <fullName evidence="2">HTH cro/C1-type domain-containing protein</fullName>
    </recommendedName>
</protein>